<dbReference type="AlphaFoldDB" id="A0A6G5QJU3"/>
<dbReference type="EMBL" id="CP012543">
    <property type="protein sequence ID" value="QCD45746.1"/>
    <property type="molecule type" value="Genomic_DNA"/>
</dbReference>
<dbReference type="Proteomes" id="UP000502377">
    <property type="component" value="Chromosome"/>
</dbReference>
<proteinExistence type="predicted"/>
<reference evidence="1 2" key="1">
    <citation type="submission" date="2016-07" db="EMBL/GenBank/DDBJ databases">
        <title>Comparative genomics of the Campylobacter concisus group.</title>
        <authorList>
            <person name="Miller W.G."/>
            <person name="Yee E."/>
            <person name="Chapman M.H."/>
            <person name="Huynh S."/>
            <person name="Bono J.L."/>
            <person name="On S.L.W."/>
            <person name="StLeger J."/>
            <person name="Foster G."/>
            <person name="Parker C.T."/>
        </authorList>
    </citation>
    <scope>NUCLEOTIDE SEQUENCE [LARGE SCALE GENOMIC DNA]</scope>
    <source>
        <strain evidence="1 2">ATCC 33238</strain>
    </source>
</reference>
<dbReference type="KEGG" id="crx:CRECT_0028"/>
<accession>A0A6G5QJU3</accession>
<protein>
    <submittedName>
        <fullName evidence="1">Uncharacterized protein</fullName>
    </submittedName>
</protein>
<evidence type="ECO:0000313" key="2">
    <source>
        <dbReference type="Proteomes" id="UP000502377"/>
    </source>
</evidence>
<evidence type="ECO:0000313" key="1">
    <source>
        <dbReference type="EMBL" id="QCD45746.1"/>
    </source>
</evidence>
<gene>
    <name evidence="1" type="ORF">CRECT_0028</name>
</gene>
<dbReference type="RefSeq" id="WP_002943363.1">
    <property type="nucleotide sequence ID" value="NZ_CP012543.1"/>
</dbReference>
<name>A0A6G5QJU3_CAMRE</name>
<sequence>MKICKFEEAIARLGKHYEFKKEYEIFEYEILMIKQKIRINFGLVKAKRKCEIVKIRAVKK</sequence>
<organism evidence="1 2">
    <name type="scientific">Campylobacter rectus</name>
    <name type="common">Wolinella recta</name>
    <dbReference type="NCBI Taxonomy" id="203"/>
    <lineage>
        <taxon>Bacteria</taxon>
        <taxon>Pseudomonadati</taxon>
        <taxon>Campylobacterota</taxon>
        <taxon>Epsilonproteobacteria</taxon>
        <taxon>Campylobacterales</taxon>
        <taxon>Campylobacteraceae</taxon>
        <taxon>Campylobacter</taxon>
    </lineage>
</organism>